<dbReference type="PANTHER" id="PTHR13138:SF3">
    <property type="entry name" value="CD2 ANTIGEN CYTOPLASMIC TAIL-BINDING PROTEIN 2"/>
    <property type="match status" value="1"/>
</dbReference>
<feature type="region of interest" description="Disordered" evidence="1">
    <location>
        <begin position="1"/>
        <end position="36"/>
    </location>
</feature>
<dbReference type="InterPro" id="IPR041591">
    <property type="entry name" value="OCRE"/>
</dbReference>
<evidence type="ECO:0000313" key="3">
    <source>
        <dbReference type="EMBL" id="GAA0154778.1"/>
    </source>
</evidence>
<evidence type="ECO:0000313" key="4">
    <source>
        <dbReference type="Proteomes" id="UP001454036"/>
    </source>
</evidence>
<feature type="compositionally biased region" description="Basic residues" evidence="1">
    <location>
        <begin position="24"/>
        <end position="36"/>
    </location>
</feature>
<feature type="domain" description="OCRE" evidence="2">
    <location>
        <begin position="338"/>
        <end position="387"/>
    </location>
</feature>
<dbReference type="EMBL" id="BAABME010002469">
    <property type="protein sequence ID" value="GAA0154778.1"/>
    <property type="molecule type" value="Genomic_DNA"/>
</dbReference>
<protein>
    <submittedName>
        <fullName evidence="3">RNA splicing factor</fullName>
    </submittedName>
</protein>
<dbReference type="InterPro" id="IPR039905">
    <property type="entry name" value="CD2BP2/Lin1"/>
</dbReference>
<dbReference type="Pfam" id="PF17780">
    <property type="entry name" value="OCRE"/>
    <property type="match status" value="1"/>
</dbReference>
<sequence length="395" mass="44749">MEEGNQSNRKRPFTEDDESTKPPPQKRVRFPKGKKVKSGDYAFDEEAKPVCAAEPRLAAKERVMRRNQITAELLDEENSDVLDDISRAELLDYKDNETFVDDDIQLEPFNLAKEREEGYFDADGNYVEYVRENEVKDAWLDSVEVKQQFSGKRPISSSELHEDNESPDLSSEEIAKIKRRIADVLEPGETVLRALKRLRGTSNNRKEKMSVGTKQVFDQLTDDAVKLLNDGDLDVYNEKQENFHREAGLCTALKFHVRLLMLIEFILYCASPEGYEKLAQARGQIISVNEGAEKNEVENEDDAFDMFAEVDAPTTNQPSDVDNRNVENNSIAGGGDSETDYIYDETSGYYYSSSSGYYYDASSGLYCSATSGQWYSYNEELGTYEEVPQAAPAVN</sequence>
<gene>
    <name evidence="3" type="ORF">LIER_12665</name>
</gene>
<proteinExistence type="predicted"/>
<evidence type="ECO:0000259" key="2">
    <source>
        <dbReference type="Pfam" id="PF17780"/>
    </source>
</evidence>
<organism evidence="3 4">
    <name type="scientific">Lithospermum erythrorhizon</name>
    <name type="common">Purple gromwell</name>
    <name type="synonym">Lithospermum officinale var. erythrorhizon</name>
    <dbReference type="NCBI Taxonomy" id="34254"/>
    <lineage>
        <taxon>Eukaryota</taxon>
        <taxon>Viridiplantae</taxon>
        <taxon>Streptophyta</taxon>
        <taxon>Embryophyta</taxon>
        <taxon>Tracheophyta</taxon>
        <taxon>Spermatophyta</taxon>
        <taxon>Magnoliopsida</taxon>
        <taxon>eudicotyledons</taxon>
        <taxon>Gunneridae</taxon>
        <taxon>Pentapetalae</taxon>
        <taxon>asterids</taxon>
        <taxon>lamiids</taxon>
        <taxon>Boraginales</taxon>
        <taxon>Boraginaceae</taxon>
        <taxon>Boraginoideae</taxon>
        <taxon>Lithospermeae</taxon>
        <taxon>Lithospermum</taxon>
    </lineage>
</organism>
<comment type="caution">
    <text evidence="3">The sequence shown here is derived from an EMBL/GenBank/DDBJ whole genome shotgun (WGS) entry which is preliminary data.</text>
</comment>
<dbReference type="Proteomes" id="UP001454036">
    <property type="component" value="Unassembled WGS sequence"/>
</dbReference>
<evidence type="ECO:0000256" key="1">
    <source>
        <dbReference type="SAM" id="MobiDB-lite"/>
    </source>
</evidence>
<dbReference type="GO" id="GO:0005682">
    <property type="term" value="C:U5 snRNP"/>
    <property type="evidence" value="ECO:0007669"/>
    <property type="project" value="InterPro"/>
</dbReference>
<accession>A0AAV3PU17</accession>
<feature type="region of interest" description="Disordered" evidence="1">
    <location>
        <begin position="314"/>
        <end position="337"/>
    </location>
</feature>
<reference evidence="3 4" key="1">
    <citation type="submission" date="2024-01" db="EMBL/GenBank/DDBJ databases">
        <title>The complete chloroplast genome sequence of Lithospermum erythrorhizon: insights into the phylogenetic relationship among Boraginaceae species and the maternal lineages of purple gromwells.</title>
        <authorList>
            <person name="Okada T."/>
            <person name="Watanabe K."/>
        </authorList>
    </citation>
    <scope>NUCLEOTIDE SEQUENCE [LARGE SCALE GENOMIC DNA]</scope>
</reference>
<dbReference type="PANTHER" id="PTHR13138">
    <property type="entry name" value="PROTEIN LIN1"/>
    <property type="match status" value="1"/>
</dbReference>
<keyword evidence="4" id="KW-1185">Reference proteome</keyword>
<feature type="compositionally biased region" description="Polar residues" evidence="1">
    <location>
        <begin position="314"/>
        <end position="331"/>
    </location>
</feature>
<name>A0AAV3PU17_LITER</name>
<dbReference type="AlphaFoldDB" id="A0AAV3PU17"/>